<dbReference type="RefSeq" id="WP_303283684.1">
    <property type="nucleotide sequence ID" value="NZ_BAABCZ010000012.1"/>
</dbReference>
<dbReference type="Proteomes" id="UP001176891">
    <property type="component" value="Unassembled WGS sequence"/>
</dbReference>
<accession>A0ABT8X4Y7</accession>
<feature type="domain" description="eCIS core" evidence="2">
    <location>
        <begin position="102"/>
        <end position="167"/>
    </location>
</feature>
<dbReference type="Pfam" id="PF13699">
    <property type="entry name" value="eCIS_core"/>
    <property type="match status" value="1"/>
</dbReference>
<proteinExistence type="predicted"/>
<dbReference type="InterPro" id="IPR025295">
    <property type="entry name" value="eCIS_core_dom"/>
</dbReference>
<organism evidence="3 4">
    <name type="scientific">Flavivirga amylovorans</name>
    <dbReference type="NCBI Taxonomy" id="870486"/>
    <lineage>
        <taxon>Bacteria</taxon>
        <taxon>Pseudomonadati</taxon>
        <taxon>Bacteroidota</taxon>
        <taxon>Flavobacteriia</taxon>
        <taxon>Flavobacteriales</taxon>
        <taxon>Flavobacteriaceae</taxon>
        <taxon>Flavivirga</taxon>
    </lineage>
</organism>
<feature type="compositionally biased region" description="Basic and acidic residues" evidence="1">
    <location>
        <begin position="1"/>
        <end position="10"/>
    </location>
</feature>
<feature type="region of interest" description="Disordered" evidence="1">
    <location>
        <begin position="1"/>
        <end position="30"/>
    </location>
</feature>
<dbReference type="EMBL" id="JAUOEM010000006">
    <property type="protein sequence ID" value="MDO5989038.1"/>
    <property type="molecule type" value="Genomic_DNA"/>
</dbReference>
<protein>
    <submittedName>
        <fullName evidence="3">DUF4157 domain-containing protein</fullName>
    </submittedName>
</protein>
<evidence type="ECO:0000313" key="3">
    <source>
        <dbReference type="EMBL" id="MDO5989038.1"/>
    </source>
</evidence>
<keyword evidence="4" id="KW-1185">Reference proteome</keyword>
<evidence type="ECO:0000259" key="2">
    <source>
        <dbReference type="Pfam" id="PF13699"/>
    </source>
</evidence>
<gene>
    <name evidence="3" type="ORF">Q4Q39_16660</name>
</gene>
<evidence type="ECO:0000256" key="1">
    <source>
        <dbReference type="SAM" id="MobiDB-lite"/>
    </source>
</evidence>
<comment type="caution">
    <text evidence="3">The sequence shown here is derived from an EMBL/GenBank/DDBJ whole genome shotgun (WGS) entry which is preliminary data.</text>
</comment>
<sequence length="502" mass="56700">MNTHADKVQENKTQSVSNDHSQKENNSESTLQFIDNRSDFIAQRKLQDLANNSGQAMQLKAFQEMANNSPQHKQIMQLQASADNFSIQKQQSIQEKPNNTGLPDNLKSGIEKLSGYSMDDVKVHYNSDKPAQLQAHAYAQGSSIHLASGQEKHLPHEAWHVVQQKQGRVKPTMQMKSKTFINDDVNLEKEADIMGEKAFQLIDNYSEVITQKKSQNLINNKEKAYQPGYSKVESYMYISNQAIQLSRIFGAEMDNAEVKEVIKAVLDASPILMAMWQWLKYHPVFELNIIKTETFAAVNAKLSDSKINLKFDPTKTVGDSRAALIGTISHELNLHMLPWARVMMSNEISNNSDNIATYDASQLERVVTVLSPVMPDVETAILNYKADFTNKTTDSFGGNHSDLGLWILHLETVLTMAMKEHNYIVVEEAINKMPMPMTLTGQPKDAIERGPAVYEKFIAILDQAASFSENIPLERRAFFESNIETIKKRAKLYETELGRDRG</sequence>
<reference evidence="3" key="1">
    <citation type="submission" date="2023-07" db="EMBL/GenBank/DDBJ databases">
        <title>Two novel species in the genus Flavivirga.</title>
        <authorList>
            <person name="Kwon K."/>
        </authorList>
    </citation>
    <scope>NUCLEOTIDE SEQUENCE</scope>
    <source>
        <strain evidence="3">KACC 14157</strain>
    </source>
</reference>
<evidence type="ECO:0000313" key="4">
    <source>
        <dbReference type="Proteomes" id="UP001176891"/>
    </source>
</evidence>
<name>A0ABT8X4Y7_9FLAO</name>